<evidence type="ECO:0000256" key="2">
    <source>
        <dbReference type="ARBA" id="ARBA00023002"/>
    </source>
</evidence>
<gene>
    <name evidence="5" type="ORF">B0A72_00595</name>
    <name evidence="6" type="ORF">SAMN05444387_4809</name>
</gene>
<dbReference type="RefSeq" id="WP_073398378.1">
    <property type="nucleotide sequence ID" value="NZ_FRBX01000013.1"/>
</dbReference>
<dbReference type="Pfam" id="PF02894">
    <property type="entry name" value="GFO_IDH_MocA_C"/>
    <property type="match status" value="1"/>
</dbReference>
<protein>
    <submittedName>
        <fullName evidence="5">Oxidoreductase</fullName>
    </submittedName>
    <submittedName>
        <fullName evidence="6">Predicted dehydrogenase</fullName>
    </submittedName>
</protein>
<dbReference type="GO" id="GO:0000166">
    <property type="term" value="F:nucleotide binding"/>
    <property type="evidence" value="ECO:0007669"/>
    <property type="project" value="InterPro"/>
</dbReference>
<evidence type="ECO:0000256" key="1">
    <source>
        <dbReference type="ARBA" id="ARBA00010928"/>
    </source>
</evidence>
<dbReference type="Proteomes" id="UP000198431">
    <property type="component" value="Unassembled WGS sequence"/>
</dbReference>
<evidence type="ECO:0000313" key="8">
    <source>
        <dbReference type="Proteomes" id="UP000198431"/>
    </source>
</evidence>
<feature type="domain" description="Gfo/Idh/MocA-like oxidoreductase N-terminal" evidence="3">
    <location>
        <begin position="16"/>
        <end position="132"/>
    </location>
</feature>
<dbReference type="GO" id="GO:0016491">
    <property type="term" value="F:oxidoreductase activity"/>
    <property type="evidence" value="ECO:0007669"/>
    <property type="project" value="UniProtKB-KW"/>
</dbReference>
<feature type="domain" description="Gfo/Idh/MocA-like oxidoreductase C-terminal" evidence="4">
    <location>
        <begin position="147"/>
        <end position="349"/>
    </location>
</feature>
<keyword evidence="7" id="KW-1185">Reference proteome</keyword>
<accession>A0AB36P5C9</accession>
<dbReference type="Gene3D" id="3.40.50.720">
    <property type="entry name" value="NAD(P)-binding Rossmann-like Domain"/>
    <property type="match status" value="1"/>
</dbReference>
<dbReference type="InterPro" id="IPR036291">
    <property type="entry name" value="NAD(P)-bd_dom_sf"/>
</dbReference>
<reference evidence="6 7" key="2">
    <citation type="submission" date="2016-11" db="EMBL/GenBank/DDBJ databases">
        <authorList>
            <person name="Varghese N."/>
            <person name="Submissions S."/>
        </authorList>
    </citation>
    <scope>NUCLEOTIDE SEQUENCE [LARGE SCALE GENOMIC DNA]</scope>
    <source>
        <strain evidence="6 7">DSM 6368</strain>
    </source>
</reference>
<dbReference type="EMBL" id="FRBX01000013">
    <property type="protein sequence ID" value="SHN22693.1"/>
    <property type="molecule type" value="Genomic_DNA"/>
</dbReference>
<dbReference type="InterPro" id="IPR000683">
    <property type="entry name" value="Gfo/Idh/MocA-like_OxRdtase_N"/>
</dbReference>
<evidence type="ECO:0000313" key="6">
    <source>
        <dbReference type="EMBL" id="SHN22693.1"/>
    </source>
</evidence>
<dbReference type="PANTHER" id="PTHR43708">
    <property type="entry name" value="CONSERVED EXPRESSED OXIDOREDUCTASE (EUROFUNG)"/>
    <property type="match status" value="1"/>
</dbReference>
<reference evidence="5 8" key="1">
    <citation type="submission" date="2016-11" db="EMBL/GenBank/DDBJ databases">
        <title>Whole genomes of Flavobacteriaceae.</title>
        <authorList>
            <person name="Stine C."/>
            <person name="Li C."/>
            <person name="Tadesse D."/>
        </authorList>
    </citation>
    <scope>NUCLEOTIDE SEQUENCE [LARGE SCALE GENOMIC DNA]</scope>
    <source>
        <strain evidence="5 8">ATCC 19366</strain>
    </source>
</reference>
<evidence type="ECO:0000313" key="7">
    <source>
        <dbReference type="Proteomes" id="UP000184216"/>
    </source>
</evidence>
<dbReference type="AlphaFoldDB" id="A0AB36P5C9"/>
<evidence type="ECO:0000259" key="4">
    <source>
        <dbReference type="Pfam" id="PF02894"/>
    </source>
</evidence>
<name>A0AB36P5C9_9FLAO</name>
<proteinExistence type="inferred from homology"/>
<dbReference type="PANTHER" id="PTHR43708:SF5">
    <property type="entry name" value="CONSERVED EXPRESSED OXIDOREDUCTASE (EUROFUNG)-RELATED"/>
    <property type="match status" value="1"/>
</dbReference>
<comment type="caution">
    <text evidence="5">The sequence shown here is derived from an EMBL/GenBank/DDBJ whole genome shotgun (WGS) entry which is preliminary data.</text>
</comment>
<dbReference type="SUPFAM" id="SSF55347">
    <property type="entry name" value="Glyceraldehyde-3-phosphate dehydrogenase-like, C-terminal domain"/>
    <property type="match status" value="1"/>
</dbReference>
<dbReference type="Proteomes" id="UP000184216">
    <property type="component" value="Unassembled WGS sequence"/>
</dbReference>
<organism evidence="5 8">
    <name type="scientific">Flavobacterium pectinovorum</name>
    <dbReference type="NCBI Taxonomy" id="29533"/>
    <lineage>
        <taxon>Bacteria</taxon>
        <taxon>Pseudomonadati</taxon>
        <taxon>Bacteroidota</taxon>
        <taxon>Flavobacteriia</taxon>
        <taxon>Flavobacteriales</taxon>
        <taxon>Flavobacteriaceae</taxon>
        <taxon>Flavobacterium</taxon>
    </lineage>
</organism>
<evidence type="ECO:0000313" key="5">
    <source>
        <dbReference type="EMBL" id="OXB07399.1"/>
    </source>
</evidence>
<comment type="similarity">
    <text evidence="1">Belongs to the Gfo/Idh/MocA family.</text>
</comment>
<evidence type="ECO:0000259" key="3">
    <source>
        <dbReference type="Pfam" id="PF01408"/>
    </source>
</evidence>
<dbReference type="Pfam" id="PF01408">
    <property type="entry name" value="GFO_IDH_MocA"/>
    <property type="match status" value="1"/>
</dbReference>
<dbReference type="Gene3D" id="3.30.360.10">
    <property type="entry name" value="Dihydrodipicolinate Reductase, domain 2"/>
    <property type="match status" value="1"/>
</dbReference>
<keyword evidence="2" id="KW-0560">Oxidoreductase</keyword>
<dbReference type="EMBL" id="MUHB01000003">
    <property type="protein sequence ID" value="OXB07399.1"/>
    <property type="molecule type" value="Genomic_DNA"/>
</dbReference>
<dbReference type="SUPFAM" id="SSF51735">
    <property type="entry name" value="NAD(P)-binding Rossmann-fold domains"/>
    <property type="match status" value="1"/>
</dbReference>
<dbReference type="InterPro" id="IPR004104">
    <property type="entry name" value="Gfo/Idh/MocA-like_OxRdtase_C"/>
</dbReference>
<sequence>MNIPYKPKLPETNQPIIIIGASGIVKDAHLPAYEMAGFTVFGITNRTISKAHDLAKQFKIEHVFENVSNAVKNAPSNAVYDITVLPDQYIEILEQLPDGAAVLIQKPMGNDLAQAREIVAVCERKKLVAGINFQLRFASFVSAARHLINEGIIGDLYDLEFKVTVNTPWELFPLIKEHPRLEILFHSVHYIDCIRSFLGNPKSVMAKTAKHPLKKLSSSRSTIILDYGEDKHVVINTNHDHHFGPKHEESYIKWEGTKGAIKAKMGLLMNYPDGLPDEFEYSLQNENGEYEWKKIELEGSWFPEAFIGTMSNLMRFKEGSDTKLLASVQDVLDTMKVVEACYISNESGGVSLNELYFTI</sequence>
<dbReference type="InterPro" id="IPR051317">
    <property type="entry name" value="Gfo/Idh/MocA_oxidoreduct"/>
</dbReference>